<dbReference type="EC" id="2.4.99.24" evidence="4"/>
<reference evidence="8 9" key="1">
    <citation type="journal article" date="2021" name="Int. J. Syst. Evol. Microbiol.">
        <title>Reticulibacter mediterranei gen. nov., sp. nov., within the new family Reticulibacteraceae fam. nov., and Ktedonospora formicarum gen. nov., sp. nov., Ktedonobacter robiniae sp. nov., Dictyobacter formicarum sp. nov. and Dictyobacter arantiisoli sp. nov., belonging to the class Ktedonobacteria.</title>
        <authorList>
            <person name="Yabe S."/>
            <person name="Zheng Y."/>
            <person name="Wang C.M."/>
            <person name="Sakai Y."/>
            <person name="Abe K."/>
            <person name="Yokota A."/>
            <person name="Donadio S."/>
            <person name="Cavaletti L."/>
            <person name="Monciardini P."/>
        </authorList>
    </citation>
    <scope>NUCLEOTIDE SEQUENCE [LARGE SCALE GENOMIC DNA]</scope>
    <source>
        <strain evidence="8 9">SOSP1-9</strain>
    </source>
</reference>
<dbReference type="InterPro" id="IPR002201">
    <property type="entry name" value="Glyco_trans_9"/>
</dbReference>
<keyword evidence="9" id="KW-1185">Reference proteome</keyword>
<dbReference type="RefSeq" id="WP_201360734.1">
    <property type="nucleotide sequence ID" value="NZ_BNJJ01000003.1"/>
</dbReference>
<evidence type="ECO:0000256" key="2">
    <source>
        <dbReference type="ARBA" id="ARBA00022679"/>
    </source>
</evidence>
<comment type="similarity">
    <text evidence="3">Belongs to the glycosyltransferase 9 family.</text>
</comment>
<evidence type="ECO:0000256" key="7">
    <source>
        <dbReference type="SAM" id="Phobius"/>
    </source>
</evidence>
<dbReference type="CDD" id="cd03789">
    <property type="entry name" value="GT9_LPS_heptosyltransferase"/>
    <property type="match status" value="1"/>
</dbReference>
<dbReference type="PANTHER" id="PTHR30160:SF1">
    <property type="entry name" value="LIPOPOLYSACCHARIDE 1,2-N-ACETYLGLUCOSAMINETRANSFERASE-RELATED"/>
    <property type="match status" value="1"/>
</dbReference>
<dbReference type="Proteomes" id="UP000635565">
    <property type="component" value="Unassembled WGS sequence"/>
</dbReference>
<feature type="compositionally biased region" description="Basic and acidic residues" evidence="6">
    <location>
        <begin position="1"/>
        <end position="11"/>
    </location>
</feature>
<keyword evidence="1" id="KW-0328">Glycosyltransferase</keyword>
<dbReference type="Pfam" id="PF01075">
    <property type="entry name" value="Glyco_transf_9"/>
    <property type="match status" value="1"/>
</dbReference>
<evidence type="ECO:0000256" key="5">
    <source>
        <dbReference type="ARBA" id="ARBA00047503"/>
    </source>
</evidence>
<feature type="region of interest" description="Disordered" evidence="6">
    <location>
        <begin position="1"/>
        <end position="23"/>
    </location>
</feature>
<evidence type="ECO:0000256" key="1">
    <source>
        <dbReference type="ARBA" id="ARBA00022676"/>
    </source>
</evidence>
<dbReference type="Gene3D" id="3.40.50.2000">
    <property type="entry name" value="Glycogen Phosphorylase B"/>
    <property type="match status" value="2"/>
</dbReference>
<evidence type="ECO:0000256" key="6">
    <source>
        <dbReference type="SAM" id="MobiDB-lite"/>
    </source>
</evidence>
<comment type="catalytic activity">
    <reaction evidence="5">
        <text>an L-alpha-D-Hep-(1-&gt;5)-[alpha-Kdo-(2-&gt;4)]-alpha-Kdo-(2-&gt;6)-lipid A + ADP-L-glycero-beta-D-manno-heptose = an L-alpha-D-Hep-(1-&gt;3)-L-alpha-D-Hep-(1-&gt;5)-[alpha-Kdo-(2-&gt;4)]-alpha-Kdo-(2-&gt;6)-lipid A + ADP + H(+)</text>
        <dbReference type="Rhea" id="RHEA:74071"/>
        <dbReference type="ChEBI" id="CHEBI:15378"/>
        <dbReference type="ChEBI" id="CHEBI:61506"/>
        <dbReference type="ChEBI" id="CHEBI:193068"/>
        <dbReference type="ChEBI" id="CHEBI:193069"/>
        <dbReference type="ChEBI" id="CHEBI:456216"/>
        <dbReference type="EC" id="2.4.99.24"/>
    </reaction>
</comment>
<proteinExistence type="inferred from homology"/>
<sequence>MAHALANRDDYGYPTQPDSRRRLRNSVVHTSKRILLSGIYVLMSVFGLYLRLRTGLRRTPALHPSHFHPRRILVIRLDLIGDLVLSLPVVHILKRTYPEADIDLLALPSSARVLGKDPAIHTVLTYDPNIWRRPKGLLNPKNWREARALRQRLQERNYDLAVSVFGPWAALLALVSGAQRRLGFGKESYPGLMTDSVPGQHWKPGDHLHEVDYCLRLAQAAGATLQPEDRIPTLVVDQQAQQEVERLLQQMGVSDEKTLIACHVSSNNGQSKRWPIPYWARLIDRLQQTGKVEVVFTGAPDDLPLIAAITTRMQEQAINLAGKTSLVQLAALLQRANIVITGDSGPMHIACAVGSKVIAIHGPTDPALSGPVSPLATILRDPIWCSPCYKARGAPANCRFFTTQCMKNISPDQVLQTLYAIELEQESKQQPAERISSLELPHMVEGIPHEQDLL</sequence>
<dbReference type="EMBL" id="BNJJ01000003">
    <property type="protein sequence ID" value="GHO83085.1"/>
    <property type="molecule type" value="Genomic_DNA"/>
</dbReference>
<dbReference type="PANTHER" id="PTHR30160">
    <property type="entry name" value="TETRAACYLDISACCHARIDE 4'-KINASE-RELATED"/>
    <property type="match status" value="1"/>
</dbReference>
<accession>A0ABQ3VBC1</accession>
<keyword evidence="2" id="KW-0808">Transferase</keyword>
<gene>
    <name evidence="8" type="ORF">KSZ_10910</name>
</gene>
<comment type="caution">
    <text evidence="8">The sequence shown here is derived from an EMBL/GenBank/DDBJ whole genome shotgun (WGS) entry which is preliminary data.</text>
</comment>
<dbReference type="InterPro" id="IPR011910">
    <property type="entry name" value="RfaF"/>
</dbReference>
<evidence type="ECO:0000313" key="8">
    <source>
        <dbReference type="EMBL" id="GHO83085.1"/>
    </source>
</evidence>
<organism evidence="8 9">
    <name type="scientific">Dictyobacter formicarum</name>
    <dbReference type="NCBI Taxonomy" id="2778368"/>
    <lineage>
        <taxon>Bacteria</taxon>
        <taxon>Bacillati</taxon>
        <taxon>Chloroflexota</taxon>
        <taxon>Ktedonobacteria</taxon>
        <taxon>Ktedonobacterales</taxon>
        <taxon>Dictyobacteraceae</taxon>
        <taxon>Dictyobacter</taxon>
    </lineage>
</organism>
<dbReference type="NCBIfam" id="TIGR02195">
    <property type="entry name" value="heptsyl_trn_II"/>
    <property type="match status" value="1"/>
</dbReference>
<evidence type="ECO:0000256" key="3">
    <source>
        <dbReference type="ARBA" id="ARBA00043995"/>
    </source>
</evidence>
<dbReference type="SUPFAM" id="SSF53756">
    <property type="entry name" value="UDP-Glycosyltransferase/glycogen phosphorylase"/>
    <property type="match status" value="1"/>
</dbReference>
<evidence type="ECO:0000313" key="9">
    <source>
        <dbReference type="Proteomes" id="UP000635565"/>
    </source>
</evidence>
<feature type="transmembrane region" description="Helical" evidence="7">
    <location>
        <begin position="34"/>
        <end position="52"/>
    </location>
</feature>
<keyword evidence="7" id="KW-0812">Transmembrane</keyword>
<evidence type="ECO:0000256" key="4">
    <source>
        <dbReference type="ARBA" id="ARBA00044042"/>
    </source>
</evidence>
<dbReference type="InterPro" id="IPR051199">
    <property type="entry name" value="LPS_LOS_Heptosyltrfase"/>
</dbReference>
<name>A0ABQ3VBC1_9CHLR</name>
<keyword evidence="7" id="KW-1133">Transmembrane helix</keyword>
<keyword evidence="7" id="KW-0472">Membrane</keyword>
<protein>
    <recommendedName>
        <fullName evidence="4">lipopolysaccharide heptosyltransferase II</fullName>
        <ecNumber evidence="4">2.4.99.24</ecNumber>
    </recommendedName>
</protein>